<reference evidence="3" key="1">
    <citation type="submission" date="2020-10" db="EMBL/GenBank/DDBJ databases">
        <authorList>
            <person name="Gilroy R."/>
        </authorList>
    </citation>
    <scope>NUCLEOTIDE SEQUENCE</scope>
    <source>
        <strain evidence="3">14508</strain>
    </source>
</reference>
<keyword evidence="3" id="KW-0067">ATP-binding</keyword>
<dbReference type="Gene3D" id="3.40.50.300">
    <property type="entry name" value="P-loop containing nucleotide triphosphate hydrolases"/>
    <property type="match status" value="1"/>
</dbReference>
<evidence type="ECO:0000259" key="2">
    <source>
        <dbReference type="Pfam" id="PF13635"/>
    </source>
</evidence>
<dbReference type="Pfam" id="PF13173">
    <property type="entry name" value="AAA_14"/>
    <property type="match status" value="1"/>
</dbReference>
<dbReference type="PANTHER" id="PTHR33295">
    <property type="entry name" value="ATPASE"/>
    <property type="match status" value="1"/>
</dbReference>
<evidence type="ECO:0000259" key="1">
    <source>
        <dbReference type="Pfam" id="PF13173"/>
    </source>
</evidence>
<dbReference type="Pfam" id="PF13635">
    <property type="entry name" value="DUF4143"/>
    <property type="match status" value="1"/>
</dbReference>
<organism evidence="3 4">
    <name type="scientific">Candidatus Caccosoma faecigallinarum</name>
    <dbReference type="NCBI Taxonomy" id="2840720"/>
    <lineage>
        <taxon>Bacteria</taxon>
        <taxon>Bacillati</taxon>
        <taxon>Bacillota</taxon>
        <taxon>Bacillota incertae sedis</taxon>
        <taxon>Candidatus Caccosoma</taxon>
    </lineage>
</organism>
<dbReference type="SUPFAM" id="SSF52540">
    <property type="entry name" value="P-loop containing nucleoside triphosphate hydrolases"/>
    <property type="match status" value="1"/>
</dbReference>
<dbReference type="InterPro" id="IPR025420">
    <property type="entry name" value="DUF4143"/>
</dbReference>
<dbReference type="GO" id="GO:0005524">
    <property type="term" value="F:ATP binding"/>
    <property type="evidence" value="ECO:0007669"/>
    <property type="project" value="UniProtKB-KW"/>
</dbReference>
<name>A0A9D1G8U6_9FIRM</name>
<protein>
    <submittedName>
        <fullName evidence="3">ATP-binding protein</fullName>
    </submittedName>
</protein>
<evidence type="ECO:0000313" key="3">
    <source>
        <dbReference type="EMBL" id="HIT17415.1"/>
    </source>
</evidence>
<sequence>MEIARNKYLEMLTLRKHNGFIKVITGIRRCGKSYLLNEIFYNDLLKNGIQENHIIKFAFDSAKDLTLIGEDLQKLNKNRQKVNPKKFLEYIESKIVDNNMYYLLLDEVQNLDCFETILNVYLREKNLDVYVTGSNSKFLSKDVLTEFAGRGDEIHVFPLSFSEFYSFSNGNLDYAFDEYMTYGGLPAIALMKTEEQKVNYLKTQIKNVYLKDIVERNHLFSDENIEELLSVIASGIASLTNPSKLANTFKSVKKSTISANTINSYINYMQDAFILSKVNRYDLKGKKYINSPYKIYFEDVGLRNAQLDFRQIENTHLMENVIYNELRYRGYHVDVGVVNTKENKDGIFKRKQLEIDFVANLGSKRYYIQSAYDIPDEEKMQQETKSFDKTRDSFKKIVIVEKSMKPRRTEKGYLMLGIKEFLLNPNSLEL</sequence>
<dbReference type="InterPro" id="IPR041682">
    <property type="entry name" value="AAA_14"/>
</dbReference>
<feature type="domain" description="AAA" evidence="1">
    <location>
        <begin position="21"/>
        <end position="164"/>
    </location>
</feature>
<accession>A0A9D1G8U6</accession>
<dbReference type="InterPro" id="IPR027417">
    <property type="entry name" value="P-loop_NTPase"/>
</dbReference>
<proteinExistence type="predicted"/>
<feature type="domain" description="DUF4143" evidence="2">
    <location>
        <begin position="212"/>
        <end position="369"/>
    </location>
</feature>
<comment type="caution">
    <text evidence="3">The sequence shown here is derived from an EMBL/GenBank/DDBJ whole genome shotgun (WGS) entry which is preliminary data.</text>
</comment>
<evidence type="ECO:0000313" key="4">
    <source>
        <dbReference type="Proteomes" id="UP000886893"/>
    </source>
</evidence>
<reference evidence="3" key="2">
    <citation type="journal article" date="2021" name="PeerJ">
        <title>Extensive microbial diversity within the chicken gut microbiome revealed by metagenomics and culture.</title>
        <authorList>
            <person name="Gilroy R."/>
            <person name="Ravi A."/>
            <person name="Getino M."/>
            <person name="Pursley I."/>
            <person name="Horton D.L."/>
            <person name="Alikhan N.F."/>
            <person name="Baker D."/>
            <person name="Gharbi K."/>
            <person name="Hall N."/>
            <person name="Watson M."/>
            <person name="Adriaenssens E.M."/>
            <person name="Foster-Nyarko E."/>
            <person name="Jarju S."/>
            <person name="Secka A."/>
            <person name="Antonio M."/>
            <person name="Oren A."/>
            <person name="Chaudhuri R.R."/>
            <person name="La Ragione R."/>
            <person name="Hildebrand F."/>
            <person name="Pallen M.J."/>
        </authorList>
    </citation>
    <scope>NUCLEOTIDE SEQUENCE</scope>
    <source>
        <strain evidence="3">14508</strain>
    </source>
</reference>
<gene>
    <name evidence="3" type="ORF">IAD04_03420</name>
</gene>
<dbReference type="AlphaFoldDB" id="A0A9D1G8U6"/>
<dbReference type="PANTHER" id="PTHR33295:SF18">
    <property type="entry name" value="AAA+ ATPASE DOMAIN-CONTAINING PROTEIN"/>
    <property type="match status" value="1"/>
</dbReference>
<dbReference type="EMBL" id="DVKI01000108">
    <property type="protein sequence ID" value="HIT17415.1"/>
    <property type="molecule type" value="Genomic_DNA"/>
</dbReference>
<dbReference type="Proteomes" id="UP000886893">
    <property type="component" value="Unassembled WGS sequence"/>
</dbReference>
<keyword evidence="3" id="KW-0547">Nucleotide-binding</keyword>